<name>A0ABX1D149_9FLAO</name>
<evidence type="ECO:0000259" key="2">
    <source>
        <dbReference type="Pfam" id="PF01548"/>
    </source>
</evidence>
<dbReference type="Pfam" id="PF02371">
    <property type="entry name" value="Transposase_20"/>
    <property type="match status" value="1"/>
</dbReference>
<organism evidence="4 5">
    <name type="scientific">Salinimicrobium oceani</name>
    <dbReference type="NCBI Taxonomy" id="2722702"/>
    <lineage>
        <taxon>Bacteria</taxon>
        <taxon>Pseudomonadati</taxon>
        <taxon>Bacteroidota</taxon>
        <taxon>Flavobacteriia</taxon>
        <taxon>Flavobacteriales</taxon>
        <taxon>Flavobacteriaceae</taxon>
        <taxon>Salinimicrobium</taxon>
    </lineage>
</organism>
<dbReference type="Proteomes" id="UP000703674">
    <property type="component" value="Unassembled WGS sequence"/>
</dbReference>
<proteinExistence type="predicted"/>
<dbReference type="PANTHER" id="PTHR33055:SF13">
    <property type="entry name" value="TRANSPOSASE"/>
    <property type="match status" value="1"/>
</dbReference>
<dbReference type="InterPro" id="IPR003346">
    <property type="entry name" value="Transposase_20"/>
</dbReference>
<dbReference type="PANTHER" id="PTHR33055">
    <property type="entry name" value="TRANSPOSASE FOR INSERTION SEQUENCE ELEMENT IS1111A"/>
    <property type="match status" value="1"/>
</dbReference>
<feature type="coiled-coil region" evidence="1">
    <location>
        <begin position="139"/>
        <end position="204"/>
    </location>
</feature>
<sequence length="348" mass="39917">MNDYLQSVGIDIAKEKFDVCFKERKNGRSVIKGTRTFKNDSKGFTDFNLWCSKRRKETSHLVFVMEATGVYYEELAYFLHSQNEAVYVELPQKVKYFAKSLNIKTKTDKVDAKLIADIGLERSSSLKSWNPPSEQFKAIRDLCREISQLKKNKSAASSRLHAWNTAHNTIPEVIKAAEEHLEILDELIEKMEELLLERVKQDKQLYDKIERIAQIKGLGIISVTKVIAETNGFLLFNSIRQLVSYAGLDVIQDESGQYKGKSRLSKKGNAHLRAALYMPAVTAATHNENLNKFYSRLNEKFNYKKQSLVAVMRKLLVLIYTLWKSGEDYNQNYQWTGIKTGGLPPATR</sequence>
<gene>
    <name evidence="4" type="ORF">HC175_15030</name>
</gene>
<protein>
    <submittedName>
        <fullName evidence="4">IS110 family transposase</fullName>
    </submittedName>
</protein>
<dbReference type="InterPro" id="IPR002525">
    <property type="entry name" value="Transp_IS110-like_N"/>
</dbReference>
<feature type="domain" description="Transposase IS116/IS110/IS902 C-terminal" evidence="3">
    <location>
        <begin position="210"/>
        <end position="294"/>
    </location>
</feature>
<dbReference type="EMBL" id="JAAVJR010000020">
    <property type="protein sequence ID" value="NJW54228.1"/>
    <property type="molecule type" value="Genomic_DNA"/>
</dbReference>
<evidence type="ECO:0000259" key="3">
    <source>
        <dbReference type="Pfam" id="PF02371"/>
    </source>
</evidence>
<dbReference type="InterPro" id="IPR047650">
    <property type="entry name" value="Transpos_IS110"/>
</dbReference>
<keyword evidence="5" id="KW-1185">Reference proteome</keyword>
<evidence type="ECO:0000313" key="4">
    <source>
        <dbReference type="EMBL" id="NJW54228.1"/>
    </source>
</evidence>
<feature type="domain" description="Transposase IS110-like N-terminal" evidence="2">
    <location>
        <begin position="8"/>
        <end position="162"/>
    </location>
</feature>
<reference evidence="4 5" key="1">
    <citation type="submission" date="2020-03" db="EMBL/GenBank/DDBJ databases">
        <title>Salinimicrobium sp. nov, isolated from SCS.</title>
        <authorList>
            <person name="Cao W.R."/>
        </authorList>
    </citation>
    <scope>NUCLEOTIDE SEQUENCE [LARGE SCALE GENOMIC DNA]</scope>
    <source>
        <strain evidence="5">J15B91</strain>
    </source>
</reference>
<evidence type="ECO:0000256" key="1">
    <source>
        <dbReference type="SAM" id="Coils"/>
    </source>
</evidence>
<dbReference type="Pfam" id="PF01548">
    <property type="entry name" value="DEDD_Tnp_IS110"/>
    <property type="match status" value="1"/>
</dbReference>
<dbReference type="NCBIfam" id="NF033542">
    <property type="entry name" value="transpos_IS110"/>
    <property type="match status" value="1"/>
</dbReference>
<evidence type="ECO:0000313" key="5">
    <source>
        <dbReference type="Proteomes" id="UP000703674"/>
    </source>
</evidence>
<comment type="caution">
    <text evidence="4">The sequence shown here is derived from an EMBL/GenBank/DDBJ whole genome shotgun (WGS) entry which is preliminary data.</text>
</comment>
<keyword evidence="1" id="KW-0175">Coiled coil</keyword>
<accession>A0ABX1D149</accession>
<dbReference type="RefSeq" id="WP_168139312.1">
    <property type="nucleotide sequence ID" value="NZ_JAAVJR010000020.1"/>
</dbReference>